<evidence type="ECO:0000256" key="1">
    <source>
        <dbReference type="SAM" id="Phobius"/>
    </source>
</evidence>
<dbReference type="EMBL" id="FOJI01000001">
    <property type="protein sequence ID" value="SEV85221.1"/>
    <property type="molecule type" value="Genomic_DNA"/>
</dbReference>
<organism evidence="2 3">
    <name type="scientific">[Clostridium] fimetarium</name>
    <dbReference type="NCBI Taxonomy" id="99656"/>
    <lineage>
        <taxon>Bacteria</taxon>
        <taxon>Bacillati</taxon>
        <taxon>Bacillota</taxon>
        <taxon>Clostridia</taxon>
        <taxon>Lachnospirales</taxon>
        <taxon>Lachnospiraceae</taxon>
    </lineage>
</organism>
<accession>A0A1I0MCW8</accession>
<feature type="transmembrane region" description="Helical" evidence="1">
    <location>
        <begin position="12"/>
        <end position="30"/>
    </location>
</feature>
<evidence type="ECO:0000313" key="3">
    <source>
        <dbReference type="Proteomes" id="UP000199701"/>
    </source>
</evidence>
<gene>
    <name evidence="2" type="ORF">SAMN05421659_101341</name>
</gene>
<dbReference type="STRING" id="99656.SAMN05421659_101341"/>
<evidence type="ECO:0000313" key="2">
    <source>
        <dbReference type="EMBL" id="SEV85221.1"/>
    </source>
</evidence>
<keyword evidence="1" id="KW-0812">Transmembrane</keyword>
<keyword evidence="3" id="KW-1185">Reference proteome</keyword>
<keyword evidence="1" id="KW-1133">Transmembrane helix</keyword>
<sequence length="32" mass="3550">MLYHVLVIRLGKLKIIAGIFIVVGIVILTVPF</sequence>
<keyword evidence="1" id="KW-0472">Membrane</keyword>
<dbReference type="AlphaFoldDB" id="A0A1I0MCW8"/>
<reference evidence="2 3" key="1">
    <citation type="submission" date="2016-10" db="EMBL/GenBank/DDBJ databases">
        <authorList>
            <person name="de Groot N.N."/>
        </authorList>
    </citation>
    <scope>NUCLEOTIDE SEQUENCE [LARGE SCALE GENOMIC DNA]</scope>
    <source>
        <strain evidence="2 3">DSM 9179</strain>
    </source>
</reference>
<name>A0A1I0MCW8_9FIRM</name>
<dbReference type="Proteomes" id="UP000199701">
    <property type="component" value="Unassembled WGS sequence"/>
</dbReference>
<protein>
    <submittedName>
        <fullName evidence="2">Uncharacterized protein</fullName>
    </submittedName>
</protein>
<proteinExistence type="predicted"/>